<evidence type="ECO:0000256" key="5">
    <source>
        <dbReference type="SAM" id="SignalP"/>
    </source>
</evidence>
<keyword evidence="1 4" id="KW-0349">Heme</keyword>
<name>A0A838XMB2_9HYPH</name>
<reference evidence="7 8" key="2">
    <citation type="submission" date="2020-08" db="EMBL/GenBank/DDBJ databases">
        <title>Stappia taiwanensis sp. nov., isolated from a coastal thermal spring.</title>
        <authorList>
            <person name="Kampfer P."/>
        </authorList>
    </citation>
    <scope>NUCLEOTIDE SEQUENCE [LARGE SCALE GENOMIC DNA]</scope>
    <source>
        <strain evidence="7 8">DSM 23284</strain>
    </source>
</reference>
<keyword evidence="3 4" id="KW-0408">Iron</keyword>
<dbReference type="InterPro" id="IPR009056">
    <property type="entry name" value="Cyt_c-like_dom"/>
</dbReference>
<reference evidence="7 8" key="1">
    <citation type="submission" date="2020-07" db="EMBL/GenBank/DDBJ databases">
        <authorList>
            <person name="Li M."/>
        </authorList>
    </citation>
    <scope>NUCLEOTIDE SEQUENCE [LARGE SCALE GENOMIC DNA]</scope>
    <source>
        <strain evidence="7 8">DSM 23284</strain>
    </source>
</reference>
<accession>A0A838XMB2</accession>
<evidence type="ECO:0000256" key="4">
    <source>
        <dbReference type="PROSITE-ProRule" id="PRU00433"/>
    </source>
</evidence>
<feature type="signal peptide" evidence="5">
    <location>
        <begin position="1"/>
        <end position="47"/>
    </location>
</feature>
<evidence type="ECO:0000313" key="8">
    <source>
        <dbReference type="Proteomes" id="UP000559404"/>
    </source>
</evidence>
<dbReference type="Proteomes" id="UP000559404">
    <property type="component" value="Unassembled WGS sequence"/>
</dbReference>
<dbReference type="SUPFAM" id="SSF46626">
    <property type="entry name" value="Cytochrome c"/>
    <property type="match status" value="1"/>
</dbReference>
<evidence type="ECO:0000259" key="6">
    <source>
        <dbReference type="PROSITE" id="PS51007"/>
    </source>
</evidence>
<gene>
    <name evidence="7" type="ORF">H1W37_00795</name>
</gene>
<dbReference type="Gene3D" id="1.10.760.10">
    <property type="entry name" value="Cytochrome c-like domain"/>
    <property type="match status" value="1"/>
</dbReference>
<dbReference type="GO" id="GO:0009055">
    <property type="term" value="F:electron transfer activity"/>
    <property type="evidence" value="ECO:0007669"/>
    <property type="project" value="InterPro"/>
</dbReference>
<dbReference type="RefSeq" id="WP_181758361.1">
    <property type="nucleotide sequence ID" value="NZ_BMCR01000001.1"/>
</dbReference>
<protein>
    <recommendedName>
        <fullName evidence="6">Cytochrome c domain-containing protein</fullName>
    </recommendedName>
</protein>
<evidence type="ECO:0000256" key="2">
    <source>
        <dbReference type="ARBA" id="ARBA00022723"/>
    </source>
</evidence>
<keyword evidence="5" id="KW-0732">Signal</keyword>
<keyword evidence="8" id="KW-1185">Reference proteome</keyword>
<evidence type="ECO:0000256" key="1">
    <source>
        <dbReference type="ARBA" id="ARBA00022617"/>
    </source>
</evidence>
<feature type="chain" id="PRO_5032848817" description="Cytochrome c domain-containing protein" evidence="5">
    <location>
        <begin position="48"/>
        <end position="153"/>
    </location>
</feature>
<dbReference type="GO" id="GO:0020037">
    <property type="term" value="F:heme binding"/>
    <property type="evidence" value="ECO:0007669"/>
    <property type="project" value="InterPro"/>
</dbReference>
<evidence type="ECO:0000313" key="7">
    <source>
        <dbReference type="EMBL" id="MBA4610171.1"/>
    </source>
</evidence>
<keyword evidence="2 4" id="KW-0479">Metal-binding</keyword>
<dbReference type="AlphaFoldDB" id="A0A838XMB2"/>
<comment type="caution">
    <text evidence="7">The sequence shown here is derived from an EMBL/GenBank/DDBJ whole genome shotgun (WGS) entry which is preliminary data.</text>
</comment>
<proteinExistence type="predicted"/>
<organism evidence="7 8">
    <name type="scientific">Stappia taiwanensis</name>
    <dbReference type="NCBI Taxonomy" id="992267"/>
    <lineage>
        <taxon>Bacteria</taxon>
        <taxon>Pseudomonadati</taxon>
        <taxon>Pseudomonadota</taxon>
        <taxon>Alphaproteobacteria</taxon>
        <taxon>Hyphomicrobiales</taxon>
        <taxon>Stappiaceae</taxon>
        <taxon>Stappia</taxon>
    </lineage>
</organism>
<dbReference type="InterPro" id="IPR036909">
    <property type="entry name" value="Cyt_c-like_dom_sf"/>
</dbReference>
<sequence>MRQGKRPRTSQLYLTFRRRALASGSGRLASGLALLATLALTGPTATAEESALAQRGKELSRQHCARCHVISPDNRMGGIASTPSFMILIKALDDWQDRFQTFHVRRPHPAHVRFVGDAARAPDHPATITEVILVHDDIAAIVAYAEQLAREIK</sequence>
<dbReference type="PROSITE" id="PS51007">
    <property type="entry name" value="CYTC"/>
    <property type="match status" value="1"/>
</dbReference>
<dbReference type="GO" id="GO:0046872">
    <property type="term" value="F:metal ion binding"/>
    <property type="evidence" value="ECO:0007669"/>
    <property type="project" value="UniProtKB-KW"/>
</dbReference>
<evidence type="ECO:0000256" key="3">
    <source>
        <dbReference type="ARBA" id="ARBA00023004"/>
    </source>
</evidence>
<dbReference type="EMBL" id="JACEON010000001">
    <property type="protein sequence ID" value="MBA4610171.1"/>
    <property type="molecule type" value="Genomic_DNA"/>
</dbReference>
<feature type="domain" description="Cytochrome c" evidence="6">
    <location>
        <begin position="51"/>
        <end position="149"/>
    </location>
</feature>